<feature type="domain" description="AAA" evidence="10">
    <location>
        <begin position="509"/>
        <end position="620"/>
    </location>
</feature>
<feature type="transmembrane region" description="Helical" evidence="9">
    <location>
        <begin position="36"/>
        <end position="54"/>
    </location>
</feature>
<keyword evidence="4" id="KW-0547">Nucleotide-binding</keyword>
<evidence type="ECO:0000259" key="10">
    <source>
        <dbReference type="Pfam" id="PF13614"/>
    </source>
</evidence>
<keyword evidence="3" id="KW-0808">Transferase</keyword>
<name>Q161P5_ROSDO</name>
<organism evidence="11 12">
    <name type="scientific">Roseobacter denitrificans (strain ATCC 33942 / OCh 114)</name>
    <name type="common">Erythrobacter sp. (strain OCh 114)</name>
    <name type="synonym">Roseobacter denitrificans</name>
    <dbReference type="NCBI Taxonomy" id="375451"/>
    <lineage>
        <taxon>Bacteria</taxon>
        <taxon>Pseudomonadati</taxon>
        <taxon>Pseudomonadota</taxon>
        <taxon>Alphaproteobacteria</taxon>
        <taxon>Rhodobacterales</taxon>
        <taxon>Roseobacteraceae</taxon>
        <taxon>Roseobacter</taxon>
    </lineage>
</organism>
<keyword evidence="9" id="KW-1133">Transmembrane helix</keyword>
<evidence type="ECO:0000313" key="11">
    <source>
        <dbReference type="EMBL" id="ABG33298.1"/>
    </source>
</evidence>
<dbReference type="STRING" id="375451.RD1_3835"/>
<reference evidence="11 12" key="1">
    <citation type="journal article" date="2007" name="J. Bacteriol.">
        <title>The complete genome sequence of Roseobacter denitrificans reveals a mixotrophic rather than photosynthetic metabolism.</title>
        <authorList>
            <person name="Swingley W.D."/>
            <person name="Sadekar S."/>
            <person name="Mastrian S.D."/>
            <person name="Matthies H.J."/>
            <person name="Hao J."/>
            <person name="Ramos H."/>
            <person name="Acharya C.R."/>
            <person name="Conrad A.L."/>
            <person name="Taylor H.L."/>
            <person name="Dejesa L.C."/>
            <person name="Shah M.K."/>
            <person name="O'huallachain M.E."/>
            <person name="Lince M.T."/>
            <person name="Blankenship R.E."/>
            <person name="Beatty J.T."/>
            <person name="Touchman J.W."/>
        </authorList>
    </citation>
    <scope>NUCLEOTIDE SEQUENCE [LARGE SCALE GENOMIC DNA]</scope>
    <source>
        <strain evidence="12">ATCC 33942 / OCh 114</strain>
    </source>
</reference>
<evidence type="ECO:0000256" key="8">
    <source>
        <dbReference type="ARBA" id="ARBA00051245"/>
    </source>
</evidence>
<dbReference type="GO" id="GO:0004713">
    <property type="term" value="F:protein tyrosine kinase activity"/>
    <property type="evidence" value="ECO:0007669"/>
    <property type="project" value="TreeGrafter"/>
</dbReference>
<evidence type="ECO:0000256" key="5">
    <source>
        <dbReference type="ARBA" id="ARBA00022777"/>
    </source>
</evidence>
<dbReference type="Proteomes" id="UP000007029">
    <property type="component" value="Chromosome"/>
</dbReference>
<dbReference type="EMBL" id="CP000362">
    <property type="protein sequence ID" value="ABG33298.1"/>
    <property type="molecule type" value="Genomic_DNA"/>
</dbReference>
<protein>
    <recommendedName>
        <fullName evidence="2">non-specific protein-tyrosine kinase</fullName>
        <ecNumber evidence="2">2.7.10.2</ecNumber>
    </recommendedName>
</protein>
<dbReference type="PANTHER" id="PTHR32309:SF13">
    <property type="entry name" value="FERRIC ENTEROBACTIN TRANSPORT PROTEIN FEPE"/>
    <property type="match status" value="1"/>
</dbReference>
<keyword evidence="12" id="KW-1185">Reference proteome</keyword>
<dbReference type="KEGG" id="rde:RD1_3835"/>
<evidence type="ECO:0000256" key="9">
    <source>
        <dbReference type="SAM" id="Phobius"/>
    </source>
</evidence>
<keyword evidence="5" id="KW-0418">Kinase</keyword>
<dbReference type="HOGENOM" id="CLU_009912_2_0_5"/>
<dbReference type="eggNOG" id="COG0489">
    <property type="taxonomic scope" value="Bacteria"/>
</dbReference>
<dbReference type="GO" id="GO:0005886">
    <property type="term" value="C:plasma membrane"/>
    <property type="evidence" value="ECO:0007669"/>
    <property type="project" value="TreeGrafter"/>
</dbReference>
<dbReference type="InterPro" id="IPR027417">
    <property type="entry name" value="P-loop_NTPase"/>
</dbReference>
<keyword evidence="9" id="KW-0812">Transmembrane</keyword>
<gene>
    <name evidence="11" type="ordered locus">RD1_3835</name>
</gene>
<feature type="transmembrane region" description="Helical" evidence="9">
    <location>
        <begin position="406"/>
        <end position="424"/>
    </location>
</feature>
<dbReference type="OrthoDB" id="230260at2"/>
<keyword evidence="7" id="KW-0829">Tyrosine-protein kinase</keyword>
<dbReference type="CDD" id="cd05387">
    <property type="entry name" value="BY-kinase"/>
    <property type="match status" value="1"/>
</dbReference>
<dbReference type="PANTHER" id="PTHR32309">
    <property type="entry name" value="TYROSINE-PROTEIN KINASE"/>
    <property type="match status" value="1"/>
</dbReference>
<dbReference type="EC" id="2.7.10.2" evidence="2"/>
<dbReference type="InterPro" id="IPR025669">
    <property type="entry name" value="AAA_dom"/>
</dbReference>
<dbReference type="InterPro" id="IPR050445">
    <property type="entry name" value="Bact_polysacc_biosynth/exp"/>
</dbReference>
<keyword evidence="6" id="KW-0067">ATP-binding</keyword>
<dbReference type="eggNOG" id="COG3206">
    <property type="taxonomic scope" value="Bacteria"/>
</dbReference>
<comment type="catalytic activity">
    <reaction evidence="8">
        <text>L-tyrosyl-[protein] + ATP = O-phospho-L-tyrosyl-[protein] + ADP + H(+)</text>
        <dbReference type="Rhea" id="RHEA:10596"/>
        <dbReference type="Rhea" id="RHEA-COMP:10136"/>
        <dbReference type="Rhea" id="RHEA-COMP:20101"/>
        <dbReference type="ChEBI" id="CHEBI:15378"/>
        <dbReference type="ChEBI" id="CHEBI:30616"/>
        <dbReference type="ChEBI" id="CHEBI:46858"/>
        <dbReference type="ChEBI" id="CHEBI:61978"/>
        <dbReference type="ChEBI" id="CHEBI:456216"/>
        <dbReference type="EC" id="2.7.10.2"/>
    </reaction>
</comment>
<dbReference type="Pfam" id="PF13614">
    <property type="entry name" value="AAA_31"/>
    <property type="match status" value="1"/>
</dbReference>
<evidence type="ECO:0000256" key="7">
    <source>
        <dbReference type="ARBA" id="ARBA00023137"/>
    </source>
</evidence>
<dbReference type="SUPFAM" id="SSF52540">
    <property type="entry name" value="P-loop containing nucleoside triphosphate hydrolases"/>
    <property type="match status" value="1"/>
</dbReference>
<dbReference type="RefSeq" id="WP_011569909.1">
    <property type="nucleotide sequence ID" value="NC_008209.1"/>
</dbReference>
<evidence type="ECO:0000256" key="3">
    <source>
        <dbReference type="ARBA" id="ARBA00022679"/>
    </source>
</evidence>
<dbReference type="InterPro" id="IPR005702">
    <property type="entry name" value="Wzc-like_C"/>
</dbReference>
<evidence type="ECO:0000313" key="12">
    <source>
        <dbReference type="Proteomes" id="UP000007029"/>
    </source>
</evidence>
<evidence type="ECO:0000256" key="6">
    <source>
        <dbReference type="ARBA" id="ARBA00022840"/>
    </source>
</evidence>
<sequence>MHYTPRNTFPEQPDQDDSPVGIVALWRLLWGNKLRIMVPAFILTLLTAILVLRAPDTYTAEAQMLLARGNLEIVEFDSAGDAEVTQGAIVNALTILGSRSLALQVIERLDLTNDPEVNPNIAILADDPEAEIYPDSIVRQFALDWLASITQVSILPGTNVIVLRATTTVPEKSAAIANAYLDAYLDYQLQRGQSETERAAGALRTRVNELRLRLEADQALLQDYSASATSTAMESTSDLAGEAVNVRARLESTQTSLDQLNAALAVLDATPEGDFEAVRAAVDQNETLLRMERTNLGRSVGAETVAQDIETLRAAVQAERSRFEQLNAALRNGLVAIEERIAEANAFMVGLRQLEVEVETTSQVYESSLARLKELSIQTGLRDAGAQILATAEAPLRTDAQGRRRMVAIAAVLGLFIGIAHVLVREAANDRVRRVSELAEITGSDSIVQLPPAHGGKGGKNTSGTLDLSSEEASPFLDGIRALRHRLVASADVTGPIVAGVFSSVPSEGKSLVTQALAHSFAKIDRRVIVVDGDMRSGALSKSLGVARDHPGLHEVIAGDVDPSDAITTLDGPGFDLLPSGHSQVNPADLLEVERFSQLIEALRQRYEIIIFDTPPVLSAPDASRIATHLNAHVLVAGYDQCPRPAVRETVAALETAKVERHVVALCDAPEAFGKNYGASKGVFARYWS</sequence>
<evidence type="ECO:0000256" key="4">
    <source>
        <dbReference type="ARBA" id="ARBA00022741"/>
    </source>
</evidence>
<evidence type="ECO:0000256" key="1">
    <source>
        <dbReference type="ARBA" id="ARBA00007316"/>
    </source>
</evidence>
<proteinExistence type="inferred from homology"/>
<keyword evidence="9" id="KW-0472">Membrane</keyword>
<accession>Q161P5</accession>
<evidence type="ECO:0000256" key="2">
    <source>
        <dbReference type="ARBA" id="ARBA00011903"/>
    </source>
</evidence>
<dbReference type="Gene3D" id="3.40.50.300">
    <property type="entry name" value="P-loop containing nucleotide triphosphate hydrolases"/>
    <property type="match status" value="1"/>
</dbReference>
<dbReference type="AlphaFoldDB" id="Q161P5"/>
<comment type="similarity">
    <text evidence="1">Belongs to the CpsD/CapB family.</text>
</comment>